<gene>
    <name evidence="4" type="ORF">CO2235_180044</name>
    <name evidence="3" type="ORF">JTE92_24030</name>
</gene>
<dbReference type="EMBL" id="CP069812">
    <property type="protein sequence ID" value="QRQ93166.1"/>
    <property type="molecule type" value="Genomic_DNA"/>
</dbReference>
<dbReference type="AlphaFoldDB" id="A0A375G533"/>
<dbReference type="RefSeq" id="WP_063238233.1">
    <property type="nucleotide sequence ID" value="NZ_CP069810.1"/>
</dbReference>
<evidence type="ECO:0000313" key="4">
    <source>
        <dbReference type="EMBL" id="SPC13146.1"/>
    </source>
</evidence>
<dbReference type="InterPro" id="IPR014507">
    <property type="entry name" value="Baseplate_assembly_J_pred"/>
</dbReference>
<dbReference type="GeneID" id="303492635"/>
<evidence type="ECO:0000259" key="2">
    <source>
        <dbReference type="Pfam" id="PF26079"/>
    </source>
</evidence>
<dbReference type="EMBL" id="OGUS01000118">
    <property type="protein sequence ID" value="SPC13146.1"/>
    <property type="molecule type" value="Genomic_DNA"/>
</dbReference>
<accession>A0A375G533</accession>
<protein>
    <submittedName>
        <fullName evidence="4">Baseplate J-like protein</fullName>
    </submittedName>
    <submittedName>
        <fullName evidence="3">Baseplate J/gp47 family protein</fullName>
    </submittedName>
</protein>
<feature type="domain" description="Baseplate J-like central" evidence="1">
    <location>
        <begin position="137"/>
        <end position="210"/>
    </location>
</feature>
<dbReference type="InterPro" id="IPR058530">
    <property type="entry name" value="Baseplate_J-like_C"/>
</dbReference>
<dbReference type="Pfam" id="PF26079">
    <property type="entry name" value="Baseplate_J_C"/>
    <property type="match status" value="1"/>
</dbReference>
<name>A0A375G533_9BURK</name>
<evidence type="ECO:0000313" key="5">
    <source>
        <dbReference type="Proteomes" id="UP000623307"/>
    </source>
</evidence>
<reference evidence="4" key="1">
    <citation type="submission" date="2018-01" db="EMBL/GenBank/DDBJ databases">
        <authorList>
            <person name="Clerissi C."/>
        </authorList>
    </citation>
    <scope>NUCLEOTIDE SEQUENCE</scope>
    <source>
        <strain evidence="4">Cupriavidus oxalaticus LMG 2235</strain>
    </source>
</reference>
<dbReference type="PANTHER" id="PTHR35862">
    <property type="entry name" value="FELS-2 PROPHAGE PROTEIN"/>
    <property type="match status" value="1"/>
</dbReference>
<dbReference type="PIRSF" id="PIRSF020481">
    <property type="entry name" value="BAP"/>
    <property type="match status" value="1"/>
</dbReference>
<dbReference type="Pfam" id="PF26078">
    <property type="entry name" value="Baseplate_J_M"/>
    <property type="match status" value="1"/>
</dbReference>
<dbReference type="PANTHER" id="PTHR35862:SF1">
    <property type="entry name" value="FELS-2 PROPHAGE PROTEIN"/>
    <property type="match status" value="1"/>
</dbReference>
<evidence type="ECO:0000313" key="3">
    <source>
        <dbReference type="EMBL" id="QRQ93166.1"/>
    </source>
</evidence>
<keyword evidence="5" id="KW-1185">Reference proteome</keyword>
<proteinExistence type="predicted"/>
<dbReference type="InterPro" id="IPR052726">
    <property type="entry name" value="Phage_Baseplate_Hub"/>
</dbReference>
<dbReference type="Proteomes" id="UP000256862">
    <property type="component" value="Chromosome CO2235"/>
</dbReference>
<evidence type="ECO:0000259" key="1">
    <source>
        <dbReference type="Pfam" id="PF26078"/>
    </source>
</evidence>
<sequence>MSGPIDLSRLATPDVVETIDYETIIAERKARYISFYPVDQQAEVAKTLQLESEPVVKLIQENAYRETVLRQRVNDAARARMLAYAKGKDLEHIAANYNVERLVVTPADDTTVPPTAAVMEDDDSLTERTQLAFEGLSTAGPREGYKFHARSADGRIADVSAISPEPAEVVVTVLGKDGDGSVGADVLANVEAALSDEDVRPLADRVTVQPASITHYQIDATVYTKTSGPERELVLAEAARRIDAYRKESRRLGRDIDRSAINNALFAEGVSRVEIRLPAEDEELDETQAAYCTGVNIIDGGARE</sequence>
<organism evidence="4">
    <name type="scientific">Cupriavidus oxalaticus</name>
    <dbReference type="NCBI Taxonomy" id="96344"/>
    <lineage>
        <taxon>Bacteria</taxon>
        <taxon>Pseudomonadati</taxon>
        <taxon>Pseudomonadota</taxon>
        <taxon>Betaproteobacteria</taxon>
        <taxon>Burkholderiales</taxon>
        <taxon>Burkholderiaceae</taxon>
        <taxon>Cupriavidus</taxon>
    </lineage>
</organism>
<reference evidence="3 5" key="2">
    <citation type="submission" date="2021-02" db="EMBL/GenBank/DDBJ databases">
        <title>Complete Genome Sequence of Cupriavidus oxalaticus Strain Ox1, a Soil Oxalate-Degrading Species.</title>
        <authorList>
            <person name="Palmieri F."/>
            <person name="Udriet P."/>
            <person name="Deuasquier M."/>
            <person name="Beaudoing E."/>
            <person name="Johnson S.L."/>
            <person name="Davenport K.W."/>
            <person name="Chain P.S."/>
            <person name="Bindschedler S."/>
            <person name="Junier P."/>
        </authorList>
    </citation>
    <scope>NUCLEOTIDE SEQUENCE [LARGE SCALE GENOMIC DNA]</scope>
    <source>
        <strain evidence="3 5">Ox1</strain>
    </source>
</reference>
<dbReference type="Proteomes" id="UP000623307">
    <property type="component" value="Chromosome 2"/>
</dbReference>
<dbReference type="InterPro" id="IPR058531">
    <property type="entry name" value="Baseplate_J_M"/>
</dbReference>
<feature type="domain" description="Baseplate J-like C-terminal" evidence="2">
    <location>
        <begin position="216"/>
        <end position="298"/>
    </location>
</feature>
<dbReference type="OrthoDB" id="9793802at2"/>